<protein>
    <recommendedName>
        <fullName evidence="4">VOC domain-containing protein</fullName>
    </recommendedName>
</protein>
<organism evidence="2 3">
    <name type="scientific">Kineosphaera limosa NBRC 100340</name>
    <dbReference type="NCBI Taxonomy" id="1184609"/>
    <lineage>
        <taxon>Bacteria</taxon>
        <taxon>Bacillati</taxon>
        <taxon>Actinomycetota</taxon>
        <taxon>Actinomycetes</taxon>
        <taxon>Micrococcales</taxon>
        <taxon>Dermatophilaceae</taxon>
        <taxon>Kineosphaera</taxon>
    </lineage>
</organism>
<evidence type="ECO:0000313" key="3">
    <source>
        <dbReference type="Proteomes" id="UP000008366"/>
    </source>
</evidence>
<evidence type="ECO:0000256" key="1">
    <source>
        <dbReference type="SAM" id="MobiDB-lite"/>
    </source>
</evidence>
<dbReference type="AlphaFoldDB" id="K6X1P0"/>
<evidence type="ECO:0000313" key="2">
    <source>
        <dbReference type="EMBL" id="GAB98277.1"/>
    </source>
</evidence>
<accession>K6X1P0</accession>
<name>K6X1P0_9MICO</name>
<gene>
    <name evidence="2" type="ORF">KILIM_121_00040</name>
</gene>
<dbReference type="RefSeq" id="WP_006594809.1">
    <property type="nucleotide sequence ID" value="NZ_BAHD01000121.1"/>
</dbReference>
<sequence>MERLDSLGVEHSPKIAATIGWMRLFSDPDGIEHHLYTSEPHGIDRSNEPRAGRQARVEEWV</sequence>
<dbReference type="Proteomes" id="UP000008366">
    <property type="component" value="Unassembled WGS sequence"/>
</dbReference>
<feature type="region of interest" description="Disordered" evidence="1">
    <location>
        <begin position="37"/>
        <end position="61"/>
    </location>
</feature>
<dbReference type="EMBL" id="BAHD01000121">
    <property type="protein sequence ID" value="GAB98277.1"/>
    <property type="molecule type" value="Genomic_DNA"/>
</dbReference>
<comment type="caution">
    <text evidence="2">The sequence shown here is derived from an EMBL/GenBank/DDBJ whole genome shotgun (WGS) entry which is preliminary data.</text>
</comment>
<reference evidence="2 3" key="1">
    <citation type="submission" date="2012-08" db="EMBL/GenBank/DDBJ databases">
        <title>Whole genome shotgun sequence of Kineosphaera limosa NBRC 100340.</title>
        <authorList>
            <person name="Yoshida I."/>
            <person name="Isaki S."/>
            <person name="Hosoyama A."/>
            <person name="Tsuchikane K."/>
            <person name="Katsumata H."/>
            <person name="Ando Y."/>
            <person name="Ohji S."/>
            <person name="Hamada M."/>
            <person name="Tamura T."/>
            <person name="Yamazoe A."/>
            <person name="Yamazaki S."/>
            <person name="Fujita N."/>
        </authorList>
    </citation>
    <scope>NUCLEOTIDE SEQUENCE [LARGE SCALE GENOMIC DNA]</scope>
    <source>
        <strain evidence="2 3">NBRC 100340</strain>
    </source>
</reference>
<keyword evidence="3" id="KW-1185">Reference proteome</keyword>
<evidence type="ECO:0008006" key="4">
    <source>
        <dbReference type="Google" id="ProtNLM"/>
    </source>
</evidence>
<proteinExistence type="predicted"/>
<dbReference type="OrthoDB" id="317332at2"/>